<keyword evidence="3 4" id="KW-0413">Isomerase</keyword>
<evidence type="ECO:0000256" key="3">
    <source>
        <dbReference type="ARBA" id="ARBA00023235"/>
    </source>
</evidence>
<feature type="domain" description="PPIase FKBP-type" evidence="8">
    <location>
        <begin position="113"/>
        <end position="200"/>
    </location>
</feature>
<dbReference type="GO" id="GO:0003755">
    <property type="term" value="F:peptidyl-prolyl cis-trans isomerase activity"/>
    <property type="evidence" value="ECO:0007669"/>
    <property type="project" value="UniProtKB-UniRule"/>
</dbReference>
<dbReference type="EC" id="5.2.1.8" evidence="5"/>
<comment type="catalytic activity">
    <reaction evidence="1 4 5">
        <text>[protein]-peptidylproline (omega=180) = [protein]-peptidylproline (omega=0)</text>
        <dbReference type="Rhea" id="RHEA:16237"/>
        <dbReference type="Rhea" id="RHEA-COMP:10747"/>
        <dbReference type="Rhea" id="RHEA-COMP:10748"/>
        <dbReference type="ChEBI" id="CHEBI:83833"/>
        <dbReference type="ChEBI" id="CHEBI:83834"/>
        <dbReference type="EC" id="5.2.1.8"/>
    </reaction>
</comment>
<feature type="compositionally biased region" description="Low complexity" evidence="6">
    <location>
        <begin position="40"/>
        <end position="65"/>
    </location>
</feature>
<feature type="region of interest" description="Disordered" evidence="6">
    <location>
        <begin position="37"/>
        <end position="66"/>
    </location>
</feature>
<evidence type="ECO:0000256" key="6">
    <source>
        <dbReference type="SAM" id="MobiDB-lite"/>
    </source>
</evidence>
<evidence type="ECO:0000256" key="5">
    <source>
        <dbReference type="RuleBase" id="RU003915"/>
    </source>
</evidence>
<proteinExistence type="inferred from homology"/>
<dbReference type="Gene3D" id="3.10.50.40">
    <property type="match status" value="1"/>
</dbReference>
<keyword evidence="2 4" id="KW-0697">Rotamase</keyword>
<evidence type="ECO:0000256" key="4">
    <source>
        <dbReference type="PROSITE-ProRule" id="PRU00277"/>
    </source>
</evidence>
<protein>
    <recommendedName>
        <fullName evidence="5">Peptidyl-prolyl cis-trans isomerase</fullName>
        <ecNumber evidence="5">5.2.1.8</ecNumber>
    </recommendedName>
</protein>
<reference evidence="9 10" key="1">
    <citation type="submission" date="2012-12" db="EMBL/GenBank/DDBJ databases">
        <title>Whole genome shotgun sequence of Gordonia aichiensis NBRC 108223.</title>
        <authorList>
            <person name="Isaki-Nakamura S."/>
            <person name="Hosoyama A."/>
            <person name="Tsuchikane K."/>
            <person name="Ando Y."/>
            <person name="Baba S."/>
            <person name="Ohji S."/>
            <person name="Hamada M."/>
            <person name="Tamura T."/>
            <person name="Yamazoe A."/>
            <person name="Yamazaki S."/>
            <person name="Fujita N."/>
        </authorList>
    </citation>
    <scope>NUCLEOTIDE SEQUENCE [LARGE SCALE GENOMIC DNA]</scope>
    <source>
        <strain evidence="9 10">NBRC 108223</strain>
    </source>
</reference>
<dbReference type="Pfam" id="PF00254">
    <property type="entry name" value="FKBP_C"/>
    <property type="match status" value="1"/>
</dbReference>
<evidence type="ECO:0000313" key="9">
    <source>
        <dbReference type="EMBL" id="GAC48486.1"/>
    </source>
</evidence>
<feature type="signal peptide" evidence="7">
    <location>
        <begin position="1"/>
        <end position="22"/>
    </location>
</feature>
<evidence type="ECO:0000313" key="10">
    <source>
        <dbReference type="Proteomes" id="UP000010988"/>
    </source>
</evidence>
<organism evidence="9 10">
    <name type="scientific">Gordonia aichiensis NBRC 108223</name>
    <dbReference type="NCBI Taxonomy" id="1220583"/>
    <lineage>
        <taxon>Bacteria</taxon>
        <taxon>Bacillati</taxon>
        <taxon>Actinomycetota</taxon>
        <taxon>Actinomycetes</taxon>
        <taxon>Mycobacteriales</taxon>
        <taxon>Gordoniaceae</taxon>
        <taxon>Gordonia</taxon>
    </lineage>
</organism>
<dbReference type="InterPro" id="IPR046357">
    <property type="entry name" value="PPIase_dom_sf"/>
</dbReference>
<dbReference type="EMBL" id="BANR01000005">
    <property type="protein sequence ID" value="GAC48486.1"/>
    <property type="molecule type" value="Genomic_DNA"/>
</dbReference>
<dbReference type="PROSITE" id="PS50059">
    <property type="entry name" value="FKBP_PPIASE"/>
    <property type="match status" value="1"/>
</dbReference>
<accession>L7KJ36</accession>
<feature type="chain" id="PRO_5039350276" description="Peptidyl-prolyl cis-trans isomerase" evidence="7">
    <location>
        <begin position="23"/>
        <end position="201"/>
    </location>
</feature>
<comment type="similarity">
    <text evidence="5">Belongs to the FKBP-type PPIase family.</text>
</comment>
<keyword evidence="10" id="KW-1185">Reference proteome</keyword>
<dbReference type="AlphaFoldDB" id="L7KJ36"/>
<name>L7KJ36_9ACTN</name>
<dbReference type="SUPFAM" id="SSF54534">
    <property type="entry name" value="FKBP-like"/>
    <property type="match status" value="1"/>
</dbReference>
<keyword evidence="7" id="KW-0732">Signal</keyword>
<evidence type="ECO:0000256" key="1">
    <source>
        <dbReference type="ARBA" id="ARBA00000971"/>
    </source>
</evidence>
<dbReference type="InterPro" id="IPR001179">
    <property type="entry name" value="PPIase_FKBP_dom"/>
</dbReference>
<dbReference type="Proteomes" id="UP000010988">
    <property type="component" value="Unassembled WGS sequence"/>
</dbReference>
<comment type="caution">
    <text evidence="9">The sequence shown here is derived from an EMBL/GenBank/DDBJ whole genome shotgun (WGS) entry which is preliminary data.</text>
</comment>
<dbReference type="PROSITE" id="PS51257">
    <property type="entry name" value="PROKAR_LIPOPROTEIN"/>
    <property type="match status" value="1"/>
</dbReference>
<dbReference type="eggNOG" id="COG0545">
    <property type="taxonomic scope" value="Bacteria"/>
</dbReference>
<evidence type="ECO:0000256" key="7">
    <source>
        <dbReference type="SAM" id="SignalP"/>
    </source>
</evidence>
<evidence type="ECO:0000259" key="8">
    <source>
        <dbReference type="PROSITE" id="PS50059"/>
    </source>
</evidence>
<sequence>MRAFIGSVARVNLRRVLLPVVAASLTLGLAACGADSDTGSAQSSSPATTTCPSAAPASSDKPAWSLRGTTGHVDVVASTSTTAPAINMTTPFAVDETVVHTLRAGDGEVVPDTATVNVCYLGVNGRDGKQFDSSYVGGLPAQFSLDRVVTGFRKAIAGQKIGSSVAVAMTSEDGYPDGNAAAGIDKGDTLVFELTIVSVDG</sequence>
<gene>
    <name evidence="9" type="ORF">GOACH_05_03570</name>
</gene>
<evidence type="ECO:0000256" key="2">
    <source>
        <dbReference type="ARBA" id="ARBA00023110"/>
    </source>
</evidence>
<dbReference type="STRING" id="1220583.GOACH_05_03570"/>